<evidence type="ECO:0000256" key="6">
    <source>
        <dbReference type="ARBA" id="ARBA00022989"/>
    </source>
</evidence>
<dbReference type="PANTHER" id="PTHR10906">
    <property type="entry name" value="SECY/SEC61-ALPHA FAMILY MEMBER"/>
    <property type="match status" value="1"/>
</dbReference>
<dbReference type="PIRSF" id="PIRSF004557">
    <property type="entry name" value="SecY"/>
    <property type="match status" value="1"/>
</dbReference>
<protein>
    <recommendedName>
        <fullName evidence="9 10">Protein translocase subunit SecY</fullName>
    </recommendedName>
</protein>
<keyword evidence="6 10" id="KW-1133">Transmembrane helix</keyword>
<dbReference type="EMBL" id="FOWW01000011">
    <property type="protein sequence ID" value="SFQ62853.1"/>
    <property type="molecule type" value="Genomic_DNA"/>
</dbReference>
<keyword evidence="10" id="KW-1003">Cell membrane</keyword>
<feature type="transmembrane region" description="Helical" evidence="10">
    <location>
        <begin position="251"/>
        <end position="270"/>
    </location>
</feature>
<feature type="transmembrane region" description="Helical" evidence="10">
    <location>
        <begin position="404"/>
        <end position="426"/>
    </location>
</feature>
<dbReference type="NCBIfam" id="TIGR00967">
    <property type="entry name" value="3a0501s007"/>
    <property type="match status" value="1"/>
</dbReference>
<feature type="transmembrane region" description="Helical" evidence="10">
    <location>
        <begin position="291"/>
        <end position="312"/>
    </location>
</feature>
<evidence type="ECO:0000256" key="5">
    <source>
        <dbReference type="ARBA" id="ARBA00022927"/>
    </source>
</evidence>
<name>A0A1I6A2M5_9PSEU</name>
<dbReference type="SUPFAM" id="SSF103491">
    <property type="entry name" value="Preprotein translocase SecY subunit"/>
    <property type="match status" value="1"/>
</dbReference>
<accession>A0A1I6A2M5</accession>
<feature type="transmembrane region" description="Helical" evidence="10">
    <location>
        <begin position="153"/>
        <end position="173"/>
    </location>
</feature>
<dbReference type="STRING" id="587909.SAMN05421810_11120"/>
<feature type="transmembrane region" description="Helical" evidence="10">
    <location>
        <begin position="353"/>
        <end position="374"/>
    </location>
</feature>
<dbReference type="AlphaFoldDB" id="A0A1I6A2M5"/>
<organism evidence="12 13">
    <name type="scientific">Amycolatopsis arida</name>
    <dbReference type="NCBI Taxonomy" id="587909"/>
    <lineage>
        <taxon>Bacteria</taxon>
        <taxon>Bacillati</taxon>
        <taxon>Actinomycetota</taxon>
        <taxon>Actinomycetes</taxon>
        <taxon>Pseudonocardiales</taxon>
        <taxon>Pseudonocardiaceae</taxon>
        <taxon>Amycolatopsis</taxon>
    </lineage>
</organism>
<reference evidence="13" key="1">
    <citation type="submission" date="2016-10" db="EMBL/GenBank/DDBJ databases">
        <authorList>
            <person name="Varghese N."/>
            <person name="Submissions S."/>
        </authorList>
    </citation>
    <scope>NUCLEOTIDE SEQUENCE [LARGE SCALE GENOMIC DNA]</scope>
    <source>
        <strain evidence="13">CGMCC 4.5579</strain>
    </source>
</reference>
<dbReference type="FunFam" id="1.10.3370.10:FF:000001">
    <property type="entry name" value="Preprotein translocase subunit SecY"/>
    <property type="match status" value="1"/>
</dbReference>
<evidence type="ECO:0000313" key="12">
    <source>
        <dbReference type="EMBL" id="SFQ62853.1"/>
    </source>
</evidence>
<dbReference type="GO" id="GO:0065002">
    <property type="term" value="P:intracellular protein transmembrane transport"/>
    <property type="evidence" value="ECO:0007669"/>
    <property type="project" value="UniProtKB-UniRule"/>
</dbReference>
<proteinExistence type="inferred from homology"/>
<dbReference type="InterPro" id="IPR023201">
    <property type="entry name" value="SecY_dom_sf"/>
</dbReference>
<dbReference type="PRINTS" id="PR00303">
    <property type="entry name" value="SECYTRNLCASE"/>
</dbReference>
<dbReference type="PROSITE" id="PS00756">
    <property type="entry name" value="SECY_2"/>
    <property type="match status" value="1"/>
</dbReference>
<dbReference type="InterPro" id="IPR030659">
    <property type="entry name" value="SecY_CS"/>
</dbReference>
<dbReference type="InterPro" id="IPR002208">
    <property type="entry name" value="SecY/SEC61-alpha"/>
</dbReference>
<comment type="subcellular location">
    <subcellularLocation>
        <location evidence="10">Cell membrane</location>
        <topology evidence="10">Multi-pass membrane protein</topology>
    </subcellularLocation>
    <subcellularLocation>
        <location evidence="1">Membrane</location>
        <topology evidence="1">Multi-pass membrane protein</topology>
    </subcellularLocation>
</comment>
<dbReference type="Proteomes" id="UP000198727">
    <property type="component" value="Unassembled WGS sequence"/>
</dbReference>
<comment type="function">
    <text evidence="10">The central subunit of the protein translocation channel SecYEG. Consists of two halves formed by TMs 1-5 and 6-10. These two domains form a lateral gate at the front which open onto the bilayer between TMs 2 and 7, and are clamped together by SecE at the back. The channel is closed by both a pore ring composed of hydrophobic SecY resides and a short helix (helix 2A) on the extracellular side of the membrane which forms a plug. The plug probably moves laterally to allow the channel to open. The ring and the pore may move independently.</text>
</comment>
<comment type="similarity">
    <text evidence="2 10 11">Belongs to the SecY/SEC61-alpha family.</text>
</comment>
<keyword evidence="8 10" id="KW-0472">Membrane</keyword>
<keyword evidence="3 10" id="KW-0813">Transport</keyword>
<dbReference type="InterPro" id="IPR026593">
    <property type="entry name" value="SecY"/>
</dbReference>
<dbReference type="Gene3D" id="1.10.3370.10">
    <property type="entry name" value="SecY subunit domain"/>
    <property type="match status" value="1"/>
</dbReference>
<evidence type="ECO:0000256" key="7">
    <source>
        <dbReference type="ARBA" id="ARBA00023010"/>
    </source>
</evidence>
<feature type="transmembrane region" description="Helical" evidence="10">
    <location>
        <begin position="105"/>
        <end position="132"/>
    </location>
</feature>
<sequence length="473" mass="51649">MPRSVPGLPASDSEFPPAAVPAKAVRRLTADDVEEVPRVLSAFRSALATPDLRKKILFTLMIVAVYRVGAVTPSPGISYPNVQECQAQVDDQGIYSLLNLFSGGALLQLSIFATGIMPYITASIIVQLLTVVIPRFEELKKEGQAGQSKLTQYTRYLTIALAILQATGVVALADRGGLFGDCPSPVIPDNDVFTLGLIVLTMTAGTAVMMWLGELITERGVGNGMSVLIFLNIAARIPAEGANILSSQGGMVFAFVCVLALAIIASVVFVEQGQRRIPVQYAKRMVGRRMYGGTSTYLPIKVNQAGVIPVIFGSSLLYLPDLISRLVGDPNSASGWQVFLQQYIVDQSSWMHILLYFSLIIFFTYFYITITFNVDERAEEMKKFGGFIPGIRPGRPTAEYLHFVLNRITFPGSIYLGLVAILPNFFLSITDEGNNQNFPFGGTAVLIMVGVGLDTMKQIESQLMQRNYEGFLR</sequence>
<gene>
    <name evidence="10" type="primary">secY</name>
    <name evidence="12" type="ORF">SAMN05421810_11120</name>
</gene>
<dbReference type="GO" id="GO:0043952">
    <property type="term" value="P:protein transport by the Sec complex"/>
    <property type="evidence" value="ECO:0007669"/>
    <property type="project" value="UniProtKB-UniRule"/>
</dbReference>
<evidence type="ECO:0000256" key="4">
    <source>
        <dbReference type="ARBA" id="ARBA00022692"/>
    </source>
</evidence>
<evidence type="ECO:0000256" key="11">
    <source>
        <dbReference type="RuleBase" id="RU004349"/>
    </source>
</evidence>
<dbReference type="Pfam" id="PF00344">
    <property type="entry name" value="SecY"/>
    <property type="match status" value="1"/>
</dbReference>
<keyword evidence="13" id="KW-1185">Reference proteome</keyword>
<comment type="subunit">
    <text evidence="10">Component of the Sec protein translocase complex. Heterotrimer consisting of SecY, SecE and SecG subunits. The heterotrimers can form oligomers, although 1 heterotrimer is thought to be able to translocate proteins. Interacts with the ribosome. Interacts with SecDF, and other proteins may be involved. Interacts with SecA.</text>
</comment>
<comment type="caution">
    <text evidence="10">Lacks conserved residue(s) required for the propagation of feature annotation.</text>
</comment>
<keyword evidence="5 10" id="KW-0653">Protein transport</keyword>
<evidence type="ECO:0000256" key="2">
    <source>
        <dbReference type="ARBA" id="ARBA00005751"/>
    </source>
</evidence>
<keyword evidence="4 10" id="KW-0812">Transmembrane</keyword>
<keyword evidence="7 10" id="KW-0811">Translocation</keyword>
<feature type="transmembrane region" description="Helical" evidence="10">
    <location>
        <begin position="438"/>
        <end position="456"/>
    </location>
</feature>
<evidence type="ECO:0000256" key="1">
    <source>
        <dbReference type="ARBA" id="ARBA00004141"/>
    </source>
</evidence>
<dbReference type="GO" id="GO:0005886">
    <property type="term" value="C:plasma membrane"/>
    <property type="evidence" value="ECO:0007669"/>
    <property type="project" value="UniProtKB-SubCell"/>
</dbReference>
<dbReference type="GO" id="GO:0006605">
    <property type="term" value="P:protein targeting"/>
    <property type="evidence" value="ECO:0007669"/>
    <property type="project" value="UniProtKB-UniRule"/>
</dbReference>
<evidence type="ECO:0000256" key="10">
    <source>
        <dbReference type="HAMAP-Rule" id="MF_01465"/>
    </source>
</evidence>
<evidence type="ECO:0000313" key="13">
    <source>
        <dbReference type="Proteomes" id="UP000198727"/>
    </source>
</evidence>
<feature type="transmembrane region" description="Helical" evidence="10">
    <location>
        <begin position="220"/>
        <end position="239"/>
    </location>
</feature>
<evidence type="ECO:0000256" key="3">
    <source>
        <dbReference type="ARBA" id="ARBA00022448"/>
    </source>
</evidence>
<dbReference type="HAMAP" id="MF_01465">
    <property type="entry name" value="SecY"/>
    <property type="match status" value="1"/>
</dbReference>
<evidence type="ECO:0000256" key="9">
    <source>
        <dbReference type="ARBA" id="ARBA00039733"/>
    </source>
</evidence>
<evidence type="ECO:0000256" key="8">
    <source>
        <dbReference type="ARBA" id="ARBA00023136"/>
    </source>
</evidence>
<feature type="transmembrane region" description="Helical" evidence="10">
    <location>
        <begin position="193"/>
        <end position="213"/>
    </location>
</feature>